<dbReference type="Gene3D" id="3.40.50.300">
    <property type="entry name" value="P-loop containing nucleotide triphosphate hydrolases"/>
    <property type="match status" value="1"/>
</dbReference>
<dbReference type="InterPro" id="IPR027417">
    <property type="entry name" value="P-loop_NTPase"/>
</dbReference>
<proteinExistence type="predicted"/>
<reference evidence="1 2" key="1">
    <citation type="journal article" name="Sci. Rep.">
        <title>Telomere-to-telomere assembled and centromere annotated genomes of the two main subspecies of the button mushroom Agaricus bisporus reveal especially polymorphic chromosome ends.</title>
        <authorList>
            <person name="Sonnenberg A.S.M."/>
            <person name="Sedaghat-Telgerd N."/>
            <person name="Lavrijssen B."/>
            <person name="Ohm R.A."/>
            <person name="Hendrickx P.M."/>
            <person name="Scholtmeijer K."/>
            <person name="Baars J.J.P."/>
            <person name="van Peer A."/>
        </authorList>
    </citation>
    <scope>NUCLEOTIDE SEQUENCE [LARGE SCALE GENOMIC DNA]</scope>
    <source>
        <strain evidence="1 2">H119_p4</strain>
    </source>
</reference>
<dbReference type="SUPFAM" id="SSF52540">
    <property type="entry name" value="P-loop containing nucleoside triphosphate hydrolases"/>
    <property type="match status" value="1"/>
</dbReference>
<comment type="caution">
    <text evidence="1">The sequence shown here is derived from an EMBL/GenBank/DDBJ whole genome shotgun (WGS) entry which is preliminary data.</text>
</comment>
<dbReference type="AlphaFoldDB" id="A0A8H7C210"/>
<evidence type="ECO:0000313" key="2">
    <source>
        <dbReference type="Proteomes" id="UP000629468"/>
    </source>
</evidence>
<dbReference type="EMBL" id="JABXXO010000015">
    <property type="protein sequence ID" value="KAF7760551.1"/>
    <property type="molecule type" value="Genomic_DNA"/>
</dbReference>
<protein>
    <recommendedName>
        <fullName evidence="3">G domain-containing protein</fullName>
    </recommendedName>
</protein>
<evidence type="ECO:0008006" key="3">
    <source>
        <dbReference type="Google" id="ProtNLM"/>
    </source>
</evidence>
<dbReference type="Proteomes" id="UP000629468">
    <property type="component" value="Unassembled WGS sequence"/>
</dbReference>
<organism evidence="1 2">
    <name type="scientific">Agaricus bisporus var. burnettii</name>
    <dbReference type="NCBI Taxonomy" id="192524"/>
    <lineage>
        <taxon>Eukaryota</taxon>
        <taxon>Fungi</taxon>
        <taxon>Dikarya</taxon>
        <taxon>Basidiomycota</taxon>
        <taxon>Agaricomycotina</taxon>
        <taxon>Agaricomycetes</taxon>
        <taxon>Agaricomycetidae</taxon>
        <taxon>Agaricales</taxon>
        <taxon>Agaricineae</taxon>
        <taxon>Agaricaceae</taxon>
        <taxon>Agaricus</taxon>
    </lineage>
</organism>
<evidence type="ECO:0000313" key="1">
    <source>
        <dbReference type="EMBL" id="KAF7760551.1"/>
    </source>
</evidence>
<accession>A0A8H7C210</accession>
<sequence length="328" mass="37855">MGNNFSQLFPDIWRTTRIQVKGFEAYKKTTPNGIFIALIGRTGSGMSRLIHDATGLYETNVSPEDHLASEPYTVSIQDYGFTVPGLAFSDFPLYFIDTPGFDYAADNDEHIALEKLRSWVRYFKPMNTKIDGLIFMHNVSNSELHNRTVYTPRNHTIEDLCGSNSLHKVVFVSSHWEDLMSEDEEEKEAEIDEYWSRMAEQGSEKAKYDPPSAENAWKILKPLVMNAQIAREKRLVDELEKLKVHVHLADDAYLRIGEFLRRKATLLNSIIERLGEEGFAMTADEEMKYIQLNQEATLFWSEVEKELNVTELERWMTSGERNQDPEDP</sequence>
<gene>
    <name evidence="1" type="ORF">Agabi119p4_11227</name>
</gene>
<name>A0A8H7C210_AGABI</name>